<comment type="similarity">
    <text evidence="1 4 5">Belongs to the cullin family.</text>
</comment>
<reference evidence="9" key="3">
    <citation type="submission" date="2025-04" db="UniProtKB">
        <authorList>
            <consortium name="RefSeq"/>
        </authorList>
    </citation>
    <scope>IDENTIFICATION</scope>
    <source>
        <strain evidence="9">CBS 781.70</strain>
    </source>
</reference>
<dbReference type="FunFam" id="1.20.1310.10:FF:000036">
    <property type="entry name" value="SCF ubiquitin ligase subunit CulC, putative"/>
    <property type="match status" value="1"/>
</dbReference>
<organism evidence="7">
    <name type="scientific">Eremomyces bilateralis CBS 781.70</name>
    <dbReference type="NCBI Taxonomy" id="1392243"/>
    <lineage>
        <taxon>Eukaryota</taxon>
        <taxon>Fungi</taxon>
        <taxon>Dikarya</taxon>
        <taxon>Ascomycota</taxon>
        <taxon>Pezizomycotina</taxon>
        <taxon>Dothideomycetes</taxon>
        <taxon>Dothideomycetes incertae sedis</taxon>
        <taxon>Eremomycetales</taxon>
        <taxon>Eremomycetaceae</taxon>
        <taxon>Eremomyces</taxon>
    </lineage>
</organism>
<name>A0A6G1GDS0_9PEZI</name>
<dbReference type="Gene3D" id="1.20.1310.10">
    <property type="entry name" value="Cullin Repeats"/>
    <property type="match status" value="4"/>
</dbReference>
<evidence type="ECO:0000256" key="4">
    <source>
        <dbReference type="PROSITE-ProRule" id="PRU00330"/>
    </source>
</evidence>
<protein>
    <submittedName>
        <fullName evidence="7 9">Cullin-3</fullName>
    </submittedName>
</protein>
<dbReference type="OrthoDB" id="27073at2759"/>
<dbReference type="Pfam" id="PF10557">
    <property type="entry name" value="Cullin_Nedd8"/>
    <property type="match status" value="1"/>
</dbReference>
<evidence type="ECO:0000259" key="6">
    <source>
        <dbReference type="PROSITE" id="PS50069"/>
    </source>
</evidence>
<dbReference type="FunFam" id="1.20.1310.10:FF:000001">
    <property type="entry name" value="Cullin 3"/>
    <property type="match status" value="1"/>
</dbReference>
<dbReference type="InterPro" id="IPR036388">
    <property type="entry name" value="WH-like_DNA-bd_sf"/>
</dbReference>
<dbReference type="AlphaFoldDB" id="A0A6G1GDS0"/>
<reference evidence="9" key="2">
    <citation type="submission" date="2020-04" db="EMBL/GenBank/DDBJ databases">
        <authorList>
            <consortium name="NCBI Genome Project"/>
        </authorList>
    </citation>
    <scope>NUCLEOTIDE SEQUENCE</scope>
    <source>
        <strain evidence="9">CBS 781.70</strain>
    </source>
</reference>
<dbReference type="InterPro" id="IPR016157">
    <property type="entry name" value="Cullin_CS"/>
</dbReference>
<dbReference type="SUPFAM" id="SSF75632">
    <property type="entry name" value="Cullin homology domain"/>
    <property type="match status" value="1"/>
</dbReference>
<dbReference type="InterPro" id="IPR016158">
    <property type="entry name" value="Cullin_homology"/>
</dbReference>
<evidence type="ECO:0000313" key="8">
    <source>
        <dbReference type="Proteomes" id="UP000504638"/>
    </source>
</evidence>
<dbReference type="SUPFAM" id="SSF46785">
    <property type="entry name" value="Winged helix' DNA-binding domain"/>
    <property type="match status" value="1"/>
</dbReference>
<feature type="domain" description="Cullin family profile" evidence="6">
    <location>
        <begin position="439"/>
        <end position="695"/>
    </location>
</feature>
<dbReference type="FunFam" id="1.20.1310.10:FF:000002">
    <property type="entry name" value="cullin-3 isoform X1"/>
    <property type="match status" value="1"/>
</dbReference>
<keyword evidence="3" id="KW-0832">Ubl conjugation</keyword>
<dbReference type="GO" id="GO:0031625">
    <property type="term" value="F:ubiquitin protein ligase binding"/>
    <property type="evidence" value="ECO:0007669"/>
    <property type="project" value="InterPro"/>
</dbReference>
<dbReference type="RefSeq" id="XP_033537795.1">
    <property type="nucleotide sequence ID" value="XM_033673641.1"/>
</dbReference>
<dbReference type="InterPro" id="IPR036317">
    <property type="entry name" value="Cullin_homology_sf"/>
</dbReference>
<dbReference type="FunFam" id="1.20.1310.10:FF:000061">
    <property type="entry name" value="Related to cullulin 3"/>
    <property type="match status" value="1"/>
</dbReference>
<sequence length="828" mass="95822">MIASRGARKIKPPRKNIQGDDVDLEPTWVTLSDSFREIHTQNASQLSYEQLYRHAYVLVLKRKGDQLYKRVIDFEHDWLSEDIRPRLHTLASSALLSFEEYDTKTVNERRVSGELLLKGATKAWDNHQTCINMLADVLMYLDRVYCREQRRTPIFEACMELFRDTVLKWLVTKGEDGMDLLDVLSTIILDQVRMERDGDTINKHFIRSCVHMMESLNESNTDGQETRLYVTRFQPRFLKASTEFYREESERLIRENDAGTYCRWASRRIREEEDRCRSTLSESTTDKIRRVVEDELIRNKIAEVIAMPNGVKFMSDNNRIEELSLVYNLNARVDSKKTELITAIQKRVAQMGDEINRAALAASHTPPAPAPGYSDGSTKSGERVVNQHTAAAMKWVEDVLQLKDKFDTIWRLSFASDQALQAALSKVFSEFINAATFPRGTEYISLFIDDNMKKGIKGKTEHEVDLVLDKAITLLRYVQDKDMFEKYYKKHLSRRLLMNKSVSNDVEKQMISRMKIELGNNFTSKLESMFKDMTVSEELSNGYRAYVDKLGDYDPARVDLSMHVLTATVWPLDHMSGALDRDPNKQDKAQGPIFPPEIERVKKGFEKFYLNRHSGRVLSWLGGMGTADIRAVFPKVPTKDGLRERKHELNVSTYAMIILLLFNDLSENEALTYEEIEARTNIPPHELTRNLQSLSLATKTRILLKEPMTRDIKPTDRFKFNEGFSGKFIRIKVGVVSAGNRVENDKERQDTDDSVRQMRAHYIEATIVRIMKQRKTCAHLQLISETISQLASHFKPEVTMIKKRIESLLDKEYLARMPEDDSMYKYIT</sequence>
<proteinExistence type="inferred from homology"/>
<keyword evidence="2" id="KW-1017">Isopeptide bond</keyword>
<dbReference type="FunFam" id="3.30.230.130:FF:000011">
    <property type="entry name" value="SCF ubiquitin ligase subunit CulC, putative"/>
    <property type="match status" value="1"/>
</dbReference>
<dbReference type="GO" id="GO:0031461">
    <property type="term" value="C:cullin-RING ubiquitin ligase complex"/>
    <property type="evidence" value="ECO:0007669"/>
    <property type="project" value="InterPro"/>
</dbReference>
<dbReference type="Gene3D" id="3.30.230.130">
    <property type="entry name" value="Cullin, Chain C, Domain 2"/>
    <property type="match status" value="1"/>
</dbReference>
<dbReference type="PANTHER" id="PTHR11932">
    <property type="entry name" value="CULLIN"/>
    <property type="match status" value="1"/>
</dbReference>
<dbReference type="GeneID" id="54414211"/>
<dbReference type="PROSITE" id="PS01256">
    <property type="entry name" value="CULLIN_1"/>
    <property type="match status" value="1"/>
</dbReference>
<evidence type="ECO:0000256" key="1">
    <source>
        <dbReference type="ARBA" id="ARBA00006019"/>
    </source>
</evidence>
<dbReference type="SMART" id="SM00182">
    <property type="entry name" value="CULLIN"/>
    <property type="match status" value="1"/>
</dbReference>
<keyword evidence="8" id="KW-1185">Reference proteome</keyword>
<evidence type="ECO:0000256" key="3">
    <source>
        <dbReference type="ARBA" id="ARBA00022843"/>
    </source>
</evidence>
<dbReference type="InterPro" id="IPR019559">
    <property type="entry name" value="Cullin_neddylation_domain"/>
</dbReference>
<dbReference type="FunFam" id="1.10.10.10:FF:000014">
    <property type="entry name" value="Cullin 1"/>
    <property type="match status" value="1"/>
</dbReference>
<dbReference type="EMBL" id="ML975150">
    <property type="protein sequence ID" value="KAF1816164.1"/>
    <property type="molecule type" value="Genomic_DNA"/>
</dbReference>
<dbReference type="InterPro" id="IPR016159">
    <property type="entry name" value="Cullin_repeat-like_dom_sf"/>
</dbReference>
<dbReference type="Pfam" id="PF26557">
    <property type="entry name" value="Cullin_AB"/>
    <property type="match status" value="1"/>
</dbReference>
<dbReference type="SUPFAM" id="SSF74788">
    <property type="entry name" value="Cullin repeat-like"/>
    <property type="match status" value="1"/>
</dbReference>
<evidence type="ECO:0000256" key="2">
    <source>
        <dbReference type="ARBA" id="ARBA00022499"/>
    </source>
</evidence>
<gene>
    <name evidence="7 9" type="ORF">P152DRAFT_112553</name>
</gene>
<dbReference type="SMART" id="SM00884">
    <property type="entry name" value="Cullin_Nedd8"/>
    <property type="match status" value="1"/>
</dbReference>
<reference evidence="7 9" key="1">
    <citation type="submission" date="2020-01" db="EMBL/GenBank/DDBJ databases">
        <authorList>
            <consortium name="DOE Joint Genome Institute"/>
            <person name="Haridas S."/>
            <person name="Albert R."/>
            <person name="Binder M."/>
            <person name="Bloem J."/>
            <person name="Labutti K."/>
            <person name="Salamov A."/>
            <person name="Andreopoulos B."/>
            <person name="Baker S.E."/>
            <person name="Barry K."/>
            <person name="Bills G."/>
            <person name="Bluhm B.H."/>
            <person name="Cannon C."/>
            <person name="Castanera R."/>
            <person name="Culley D.E."/>
            <person name="Daum C."/>
            <person name="Ezra D."/>
            <person name="Gonzalez J.B."/>
            <person name="Henrissat B."/>
            <person name="Kuo A."/>
            <person name="Liang C."/>
            <person name="Lipzen A."/>
            <person name="Lutzoni F."/>
            <person name="Magnuson J."/>
            <person name="Mondo S."/>
            <person name="Nolan M."/>
            <person name="Ohm R."/>
            <person name="Pangilinan J."/>
            <person name="Park H.-J."/>
            <person name="Ramirez L."/>
            <person name="Alfaro M."/>
            <person name="Sun H."/>
            <person name="Tritt A."/>
            <person name="Yoshinaga Y."/>
            <person name="Zwiers L.-H."/>
            <person name="Turgeon B.G."/>
            <person name="Goodwin S.B."/>
            <person name="Spatafora J.W."/>
            <person name="Crous P.W."/>
            <person name="Grigoriev I.V."/>
        </authorList>
    </citation>
    <scope>NUCLEOTIDE SEQUENCE</scope>
    <source>
        <strain evidence="7 9">CBS 781.70</strain>
    </source>
</reference>
<dbReference type="InterPro" id="IPR059120">
    <property type="entry name" value="Cullin-like_AB"/>
</dbReference>
<accession>A0A6G1GDS0</accession>
<evidence type="ECO:0000313" key="7">
    <source>
        <dbReference type="EMBL" id="KAF1816164.1"/>
    </source>
</evidence>
<dbReference type="GO" id="GO:0006511">
    <property type="term" value="P:ubiquitin-dependent protein catabolic process"/>
    <property type="evidence" value="ECO:0007669"/>
    <property type="project" value="InterPro"/>
</dbReference>
<dbReference type="Gene3D" id="1.10.10.10">
    <property type="entry name" value="Winged helix-like DNA-binding domain superfamily/Winged helix DNA-binding domain"/>
    <property type="match status" value="1"/>
</dbReference>
<evidence type="ECO:0000313" key="9">
    <source>
        <dbReference type="RefSeq" id="XP_033537795.1"/>
    </source>
</evidence>
<dbReference type="PROSITE" id="PS50069">
    <property type="entry name" value="CULLIN_2"/>
    <property type="match status" value="1"/>
</dbReference>
<dbReference type="InterPro" id="IPR045093">
    <property type="entry name" value="Cullin"/>
</dbReference>
<dbReference type="Proteomes" id="UP000504638">
    <property type="component" value="Unplaced"/>
</dbReference>
<dbReference type="InterPro" id="IPR001373">
    <property type="entry name" value="Cullin_N"/>
</dbReference>
<evidence type="ECO:0000256" key="5">
    <source>
        <dbReference type="RuleBase" id="RU003829"/>
    </source>
</evidence>
<dbReference type="InterPro" id="IPR036390">
    <property type="entry name" value="WH_DNA-bd_sf"/>
</dbReference>
<dbReference type="Pfam" id="PF00888">
    <property type="entry name" value="Cullin"/>
    <property type="match status" value="1"/>
</dbReference>